<name>A0ABQ9H0B6_9NEOP</name>
<protein>
    <recommendedName>
        <fullName evidence="3">Dynein heavy chain tail domain-containing protein</fullName>
    </recommendedName>
</protein>
<evidence type="ECO:0000313" key="2">
    <source>
        <dbReference type="Proteomes" id="UP001159363"/>
    </source>
</evidence>
<dbReference type="Proteomes" id="UP001159363">
    <property type="component" value="Chromosome 7"/>
</dbReference>
<reference evidence="1 2" key="1">
    <citation type="submission" date="2023-02" db="EMBL/GenBank/DDBJ databases">
        <title>LHISI_Scaffold_Assembly.</title>
        <authorList>
            <person name="Stuart O.P."/>
            <person name="Cleave R."/>
            <person name="Magrath M.J.L."/>
            <person name="Mikheyev A.S."/>
        </authorList>
    </citation>
    <scope>NUCLEOTIDE SEQUENCE [LARGE SCALE GENOMIC DNA]</scope>
    <source>
        <strain evidence="1">Daus_M_001</strain>
        <tissue evidence="1">Leg muscle</tissue>
    </source>
</reference>
<organism evidence="1 2">
    <name type="scientific">Dryococelus australis</name>
    <dbReference type="NCBI Taxonomy" id="614101"/>
    <lineage>
        <taxon>Eukaryota</taxon>
        <taxon>Metazoa</taxon>
        <taxon>Ecdysozoa</taxon>
        <taxon>Arthropoda</taxon>
        <taxon>Hexapoda</taxon>
        <taxon>Insecta</taxon>
        <taxon>Pterygota</taxon>
        <taxon>Neoptera</taxon>
        <taxon>Polyneoptera</taxon>
        <taxon>Phasmatodea</taxon>
        <taxon>Verophasmatodea</taxon>
        <taxon>Anareolatae</taxon>
        <taxon>Phasmatidae</taxon>
        <taxon>Eurycanthinae</taxon>
        <taxon>Dryococelus</taxon>
    </lineage>
</organism>
<gene>
    <name evidence="1" type="ORF">PR048_022196</name>
</gene>
<dbReference type="EMBL" id="JARBHB010000008">
    <property type="protein sequence ID" value="KAJ8877741.1"/>
    <property type="molecule type" value="Genomic_DNA"/>
</dbReference>
<keyword evidence="2" id="KW-1185">Reference proteome</keyword>
<proteinExistence type="predicted"/>
<accession>A0ABQ9H0B6</accession>
<sequence length="248" mass="28236">MREASLSGVLLNSYPAVLDVLDTVVYDCKDNGPKARGLLDQFSQGNVLFDIKITQMVFSLTENLNTTLQSKTQTVAGAKVAVNVVIQCLTSKRLDIAFDGVWDEVEQKIKEMDLSKPILPRIRILLKRLEQAQNLTAVHKFESLKQYYRKSYHEFLDNIINEIEDRFEQSGFEKYLHLEKSLLLAPGSLDEPTLTTISAFGIDAAKLKQEKEFTTQLIQIRKSVEDYVNGFKQMHPETKGLFPQLHVL</sequence>
<comment type="caution">
    <text evidence="1">The sequence shown here is derived from an EMBL/GenBank/DDBJ whole genome shotgun (WGS) entry which is preliminary data.</text>
</comment>
<evidence type="ECO:0008006" key="3">
    <source>
        <dbReference type="Google" id="ProtNLM"/>
    </source>
</evidence>
<evidence type="ECO:0000313" key="1">
    <source>
        <dbReference type="EMBL" id="KAJ8877741.1"/>
    </source>
</evidence>